<evidence type="ECO:0000256" key="3">
    <source>
        <dbReference type="ARBA" id="ARBA00023274"/>
    </source>
</evidence>
<keyword evidence="2 4" id="KW-0689">Ribosomal protein</keyword>
<feature type="compositionally biased region" description="Basic residues" evidence="6">
    <location>
        <begin position="10"/>
        <end position="23"/>
    </location>
</feature>
<comment type="subunit">
    <text evidence="4">Part of the 50S ribosomal subunit.</text>
</comment>
<dbReference type="HAMAP" id="MF_01341">
    <property type="entry name" value="Ribosomal_uL15"/>
    <property type="match status" value="1"/>
</dbReference>
<feature type="region of interest" description="Disordered" evidence="6">
    <location>
        <begin position="1"/>
        <end position="34"/>
    </location>
</feature>
<keyword evidence="4" id="KW-0699">rRNA-binding</keyword>
<dbReference type="Gene3D" id="3.100.10.10">
    <property type="match status" value="1"/>
</dbReference>
<evidence type="ECO:0000256" key="5">
    <source>
        <dbReference type="RuleBase" id="RU003888"/>
    </source>
</evidence>
<proteinExistence type="inferred from homology"/>
<organism evidence="8 9">
    <name type="scientific">Candidatus Nealsonbacteria bacterium CG09_land_8_20_14_0_10_42_14</name>
    <dbReference type="NCBI Taxonomy" id="1974707"/>
    <lineage>
        <taxon>Bacteria</taxon>
        <taxon>Candidatus Nealsoniibacteriota</taxon>
    </lineage>
</organism>
<dbReference type="InterPro" id="IPR030878">
    <property type="entry name" value="Ribosomal_uL15"/>
</dbReference>
<keyword evidence="3 4" id="KW-0687">Ribonucleoprotein</keyword>
<dbReference type="GO" id="GO:0019843">
    <property type="term" value="F:rRNA binding"/>
    <property type="evidence" value="ECO:0007669"/>
    <property type="project" value="UniProtKB-UniRule"/>
</dbReference>
<dbReference type="InterPro" id="IPR005749">
    <property type="entry name" value="Ribosomal_uL15_bac-type"/>
</dbReference>
<dbReference type="InterPro" id="IPR021131">
    <property type="entry name" value="Ribosomal_uL15/eL18"/>
</dbReference>
<dbReference type="Pfam" id="PF00828">
    <property type="entry name" value="Ribosomal_L27A"/>
    <property type="match status" value="1"/>
</dbReference>
<dbReference type="SUPFAM" id="SSF52080">
    <property type="entry name" value="Ribosomal proteins L15p and L18e"/>
    <property type="match status" value="1"/>
</dbReference>
<dbReference type="EMBL" id="PEZD01000022">
    <property type="protein sequence ID" value="PIS17367.1"/>
    <property type="molecule type" value="Genomic_DNA"/>
</dbReference>
<comment type="similarity">
    <text evidence="1 4 5">Belongs to the universal ribosomal protein uL15 family.</text>
</comment>
<dbReference type="PROSITE" id="PS00475">
    <property type="entry name" value="RIBOSOMAL_L15"/>
    <property type="match status" value="1"/>
</dbReference>
<evidence type="ECO:0000256" key="4">
    <source>
        <dbReference type="HAMAP-Rule" id="MF_01341"/>
    </source>
</evidence>
<sequence length="148" mass="16697">MQLHELKPIHDKKRKKRVGRGGKRGTYSGRGIKGQKSRAGRKFVPVIRGLIKRYPKLRGYRFKSLTEKPLVINLEILDKKFKSGDSVNPQTLIERKLISKIKGRMPRVKILGKGKLTKALILEGCQMSKQAEEKIKKAGGTVKANGPR</sequence>
<feature type="domain" description="Large ribosomal subunit protein uL15/eL18" evidence="7">
    <location>
        <begin position="71"/>
        <end position="142"/>
    </location>
</feature>
<evidence type="ECO:0000256" key="1">
    <source>
        <dbReference type="ARBA" id="ARBA00007320"/>
    </source>
</evidence>
<dbReference type="InterPro" id="IPR001196">
    <property type="entry name" value="Ribosomal_uL15_CS"/>
</dbReference>
<comment type="caution">
    <text evidence="8">The sequence shown here is derived from an EMBL/GenBank/DDBJ whole genome shotgun (WGS) entry which is preliminary data.</text>
</comment>
<evidence type="ECO:0000259" key="7">
    <source>
        <dbReference type="Pfam" id="PF00828"/>
    </source>
</evidence>
<dbReference type="AlphaFoldDB" id="A0A2H0WXM4"/>
<dbReference type="PANTHER" id="PTHR12934">
    <property type="entry name" value="50S RIBOSOMAL PROTEIN L15"/>
    <property type="match status" value="1"/>
</dbReference>
<comment type="function">
    <text evidence="4">Binds to the 23S rRNA.</text>
</comment>
<evidence type="ECO:0000313" key="9">
    <source>
        <dbReference type="Proteomes" id="UP000229675"/>
    </source>
</evidence>
<dbReference type="PANTHER" id="PTHR12934:SF11">
    <property type="entry name" value="LARGE RIBOSOMAL SUBUNIT PROTEIN UL15M"/>
    <property type="match status" value="1"/>
</dbReference>
<protein>
    <recommendedName>
        <fullName evidence="4">Large ribosomal subunit protein uL15</fullName>
    </recommendedName>
</protein>
<evidence type="ECO:0000313" key="8">
    <source>
        <dbReference type="EMBL" id="PIS17367.1"/>
    </source>
</evidence>
<name>A0A2H0WXM4_9BACT</name>
<dbReference type="GO" id="GO:0003735">
    <property type="term" value="F:structural constituent of ribosome"/>
    <property type="evidence" value="ECO:0007669"/>
    <property type="project" value="InterPro"/>
</dbReference>
<dbReference type="GO" id="GO:0022625">
    <property type="term" value="C:cytosolic large ribosomal subunit"/>
    <property type="evidence" value="ECO:0007669"/>
    <property type="project" value="TreeGrafter"/>
</dbReference>
<gene>
    <name evidence="4 8" type="primary">rplO</name>
    <name evidence="8" type="ORF">COT59_00920</name>
</gene>
<dbReference type="InterPro" id="IPR036227">
    <property type="entry name" value="Ribosomal_uL15/eL18_sf"/>
</dbReference>
<dbReference type="NCBIfam" id="TIGR01071">
    <property type="entry name" value="rplO_bact"/>
    <property type="match status" value="1"/>
</dbReference>
<evidence type="ECO:0000256" key="2">
    <source>
        <dbReference type="ARBA" id="ARBA00022980"/>
    </source>
</evidence>
<evidence type="ECO:0000256" key="6">
    <source>
        <dbReference type="SAM" id="MobiDB-lite"/>
    </source>
</evidence>
<keyword evidence="4" id="KW-0694">RNA-binding</keyword>
<dbReference type="Proteomes" id="UP000229675">
    <property type="component" value="Unassembled WGS sequence"/>
</dbReference>
<dbReference type="GO" id="GO:0006412">
    <property type="term" value="P:translation"/>
    <property type="evidence" value="ECO:0007669"/>
    <property type="project" value="UniProtKB-UniRule"/>
</dbReference>
<reference evidence="9" key="1">
    <citation type="submission" date="2017-09" db="EMBL/GenBank/DDBJ databases">
        <title>Depth-based differentiation of microbial function through sediment-hosted aquifers and enrichment of novel symbionts in the deep terrestrial subsurface.</title>
        <authorList>
            <person name="Probst A.J."/>
            <person name="Ladd B."/>
            <person name="Jarett J.K."/>
            <person name="Geller-Mcgrath D.E."/>
            <person name="Sieber C.M.K."/>
            <person name="Emerson J.B."/>
            <person name="Anantharaman K."/>
            <person name="Thomas B.C."/>
            <person name="Malmstrom R."/>
            <person name="Stieglmeier M."/>
            <person name="Klingl A."/>
            <person name="Woyke T."/>
            <person name="Ryan C.M."/>
            <person name="Banfield J.F."/>
        </authorList>
    </citation>
    <scope>NUCLEOTIDE SEQUENCE [LARGE SCALE GENOMIC DNA]</scope>
</reference>
<accession>A0A2H0WXM4</accession>